<dbReference type="PROSITE" id="PS01242">
    <property type="entry name" value="ZF_FPG_1"/>
    <property type="match status" value="1"/>
</dbReference>
<comment type="catalytic activity">
    <reaction evidence="1">
        <text>Hydrolysis of DNA containing ring-opened 7-methylguanine residues, releasing 2,6-diamino-4-hydroxy-5-(N-methyl)formamidopyrimidine.</text>
        <dbReference type="EC" id="3.2.2.23"/>
    </reaction>
</comment>
<dbReference type="RefSeq" id="WP_007471592.1">
    <property type="nucleotide sequence ID" value="NZ_KI391953.1"/>
</dbReference>
<evidence type="ECO:0000256" key="13">
    <source>
        <dbReference type="ARBA" id="ARBA00023295"/>
    </source>
</evidence>
<keyword evidence="5" id="KW-0227">DNA damage</keyword>
<dbReference type="InterPro" id="IPR015886">
    <property type="entry name" value="H2TH_FPG"/>
</dbReference>
<evidence type="ECO:0000256" key="3">
    <source>
        <dbReference type="ARBA" id="ARBA00009409"/>
    </source>
</evidence>
<dbReference type="GO" id="GO:0140078">
    <property type="term" value="F:class I DNA-(apurinic or apyrimidinic site) endonuclease activity"/>
    <property type="evidence" value="ECO:0007669"/>
    <property type="project" value="UniProtKB-EC"/>
</dbReference>
<dbReference type="Proteomes" id="UP000004816">
    <property type="component" value="Unassembled WGS sequence"/>
</dbReference>
<dbReference type="GO" id="GO:0034039">
    <property type="term" value="F:8-oxo-7,8-dihydroguanine DNA N-glycosylase activity"/>
    <property type="evidence" value="ECO:0007669"/>
    <property type="project" value="TreeGrafter"/>
</dbReference>
<evidence type="ECO:0000256" key="15">
    <source>
        <dbReference type="PROSITE-ProRule" id="PRU00391"/>
    </source>
</evidence>
<feature type="domain" description="FPG-type" evidence="16">
    <location>
        <begin position="233"/>
        <end position="267"/>
    </location>
</feature>
<evidence type="ECO:0000256" key="12">
    <source>
        <dbReference type="ARBA" id="ARBA00023268"/>
    </source>
</evidence>
<gene>
    <name evidence="18" type="ORF">HMPREF9336_02938</name>
</gene>
<dbReference type="HOGENOM" id="CLU_038423_1_2_11"/>
<keyword evidence="10" id="KW-0234">DNA repair</keyword>
<dbReference type="InterPro" id="IPR010663">
    <property type="entry name" value="Znf_FPG/IleRS"/>
</dbReference>
<dbReference type="InterPro" id="IPR000214">
    <property type="entry name" value="Znf_DNA_glyclase/AP_lyase"/>
</dbReference>
<evidence type="ECO:0000256" key="4">
    <source>
        <dbReference type="ARBA" id="ARBA00022723"/>
    </source>
</evidence>
<dbReference type="PROSITE" id="PS51066">
    <property type="entry name" value="ZF_FPG_2"/>
    <property type="match status" value="1"/>
</dbReference>
<sequence>MPELPEVQALANFLADRAVGTAVRGVDVCAFSVLKTAAPPISELVGQKVEQVGRAGKHLIIRCGELRLVIHLSRAGWLRWIRETPERPPKPGRGPLALRVRCGGERESFELTEAGTQKRLAVWVVRDEADVPSVAKLGPDALDLDEAGLAGILAGTTARIKNVLVDQHLIAGIGNAYSDEILFAAKISPFSPSDKTDPGQLFPALRGVLLEAVERAVGQEAALLKAEKREGMRVHGRTGEPCSACGDVVREVSFADRSWQYCATCQTGGHVLADRRMSRLLK</sequence>
<accession>E5XTW6</accession>
<evidence type="ECO:0000256" key="6">
    <source>
        <dbReference type="ARBA" id="ARBA00022771"/>
    </source>
</evidence>
<dbReference type="AlphaFoldDB" id="E5XTW6"/>
<name>E5XTW6_SEGRC</name>
<comment type="catalytic activity">
    <reaction evidence="14">
        <text>2'-deoxyribonucleotide-(2'-deoxyribose 5'-phosphate)-2'-deoxyribonucleotide-DNA = a 3'-end 2'-deoxyribonucleotide-(2,3-dehydro-2,3-deoxyribose 5'-phosphate)-DNA + a 5'-end 5'-phospho-2'-deoxyribonucleoside-DNA + H(+)</text>
        <dbReference type="Rhea" id="RHEA:66592"/>
        <dbReference type="Rhea" id="RHEA-COMP:13180"/>
        <dbReference type="Rhea" id="RHEA-COMP:16897"/>
        <dbReference type="Rhea" id="RHEA-COMP:17067"/>
        <dbReference type="ChEBI" id="CHEBI:15378"/>
        <dbReference type="ChEBI" id="CHEBI:136412"/>
        <dbReference type="ChEBI" id="CHEBI:157695"/>
        <dbReference type="ChEBI" id="CHEBI:167181"/>
        <dbReference type="EC" id="4.2.99.18"/>
    </reaction>
</comment>
<evidence type="ECO:0000313" key="19">
    <source>
        <dbReference type="Proteomes" id="UP000004816"/>
    </source>
</evidence>
<keyword evidence="8" id="KW-0862">Zinc</keyword>
<dbReference type="PROSITE" id="PS51068">
    <property type="entry name" value="FPG_CAT"/>
    <property type="match status" value="1"/>
</dbReference>
<dbReference type="Gene3D" id="1.10.8.50">
    <property type="match status" value="1"/>
</dbReference>
<proteinExistence type="inferred from homology"/>
<keyword evidence="19" id="KW-1185">Reference proteome</keyword>
<comment type="cofactor">
    <cofactor evidence="2">
        <name>Zn(2+)</name>
        <dbReference type="ChEBI" id="CHEBI:29105"/>
    </cofactor>
</comment>
<dbReference type="GO" id="GO:0003684">
    <property type="term" value="F:damaged DNA binding"/>
    <property type="evidence" value="ECO:0007669"/>
    <property type="project" value="InterPro"/>
</dbReference>
<dbReference type="eggNOG" id="COG0266">
    <property type="taxonomic scope" value="Bacteria"/>
</dbReference>
<comment type="caution">
    <text evidence="18">The sequence shown here is derived from an EMBL/GenBank/DDBJ whole genome shotgun (WGS) entry which is preliminary data.</text>
</comment>
<dbReference type="GO" id="GO:0008270">
    <property type="term" value="F:zinc ion binding"/>
    <property type="evidence" value="ECO:0007669"/>
    <property type="project" value="UniProtKB-KW"/>
</dbReference>
<comment type="similarity">
    <text evidence="3">Belongs to the FPG family.</text>
</comment>
<protein>
    <submittedName>
        <fullName evidence="18">Formamidopyrimidine-DNA glycosylase</fullName>
    </submittedName>
</protein>
<dbReference type="Pfam" id="PF06827">
    <property type="entry name" value="zf-FPG_IleRS"/>
    <property type="match status" value="1"/>
</dbReference>
<dbReference type="Gene3D" id="3.20.190.10">
    <property type="entry name" value="MutM-like, N-terminal"/>
    <property type="match status" value="1"/>
</dbReference>
<evidence type="ECO:0000313" key="18">
    <source>
        <dbReference type="EMBL" id="EFV12205.1"/>
    </source>
</evidence>
<evidence type="ECO:0000256" key="1">
    <source>
        <dbReference type="ARBA" id="ARBA00001668"/>
    </source>
</evidence>
<dbReference type="InterPro" id="IPR035937">
    <property type="entry name" value="FPG_N"/>
</dbReference>
<dbReference type="Pfam" id="PF01149">
    <property type="entry name" value="Fapy_DNA_glyco"/>
    <property type="match status" value="1"/>
</dbReference>
<evidence type="ECO:0000259" key="17">
    <source>
        <dbReference type="PROSITE" id="PS51068"/>
    </source>
</evidence>
<keyword evidence="6 15" id="KW-0863">Zinc-finger</keyword>
<keyword evidence="12" id="KW-0511">Multifunctional enzyme</keyword>
<organism evidence="18 19">
    <name type="scientific">Segniliparus rugosus (strain ATCC BAA-974 / DSM 45345 / CCUG 50838 / CIP 108380 / JCM 13579 / CDC 945)</name>
    <dbReference type="NCBI Taxonomy" id="679197"/>
    <lineage>
        <taxon>Bacteria</taxon>
        <taxon>Bacillati</taxon>
        <taxon>Actinomycetota</taxon>
        <taxon>Actinomycetes</taxon>
        <taxon>Mycobacteriales</taxon>
        <taxon>Segniliparaceae</taxon>
        <taxon>Segniliparus</taxon>
    </lineage>
</organism>
<keyword evidence="13" id="KW-0326">Glycosidase</keyword>
<reference evidence="18 19" key="1">
    <citation type="journal article" date="2011" name="Stand. Genomic Sci.">
        <title>High quality draft genome sequence of Segniliparus rugosus CDC 945(T)= (ATCC BAA-974(T)).</title>
        <authorList>
            <person name="Earl A.M."/>
            <person name="Desjardins C.A."/>
            <person name="Fitzgerald M.G."/>
            <person name="Arachchi H.M."/>
            <person name="Zeng Q."/>
            <person name="Mehta T."/>
            <person name="Griggs A."/>
            <person name="Birren B.W."/>
            <person name="Toney N.C."/>
            <person name="Carr J."/>
            <person name="Posey J."/>
            <person name="Butler W.R."/>
        </authorList>
    </citation>
    <scope>NUCLEOTIDE SEQUENCE [LARGE SCALE GENOMIC DNA]</scope>
    <source>
        <strain evidence="19">ATCC BAA-974 / DSM 45345 / CCUG 50838 / CIP 108380 / JCM 13579 / CDC 945</strain>
    </source>
</reference>
<evidence type="ECO:0000256" key="7">
    <source>
        <dbReference type="ARBA" id="ARBA00022801"/>
    </source>
</evidence>
<keyword evidence="7" id="KW-0378">Hydrolase</keyword>
<evidence type="ECO:0000259" key="16">
    <source>
        <dbReference type="PROSITE" id="PS51066"/>
    </source>
</evidence>
<dbReference type="InterPro" id="IPR010979">
    <property type="entry name" value="Ribosomal_uS13-like_H2TH"/>
</dbReference>
<feature type="domain" description="Formamidopyrimidine-DNA glycosylase catalytic" evidence="17">
    <location>
        <begin position="2"/>
        <end position="184"/>
    </location>
</feature>
<dbReference type="CDD" id="cd08973">
    <property type="entry name" value="BaFpgNei_N_1"/>
    <property type="match status" value="1"/>
</dbReference>
<dbReference type="EMBL" id="ACZI02000001">
    <property type="protein sequence ID" value="EFV12205.1"/>
    <property type="molecule type" value="Genomic_DNA"/>
</dbReference>
<dbReference type="SMART" id="SM01232">
    <property type="entry name" value="H2TH"/>
    <property type="match status" value="1"/>
</dbReference>
<dbReference type="PANTHER" id="PTHR22993:SF9">
    <property type="entry name" value="FORMAMIDOPYRIMIDINE-DNA GLYCOSYLASE"/>
    <property type="match status" value="1"/>
</dbReference>
<dbReference type="OrthoDB" id="9800855at2"/>
<dbReference type="SUPFAM" id="SSF57716">
    <property type="entry name" value="Glucocorticoid receptor-like (DNA-binding domain)"/>
    <property type="match status" value="1"/>
</dbReference>
<keyword evidence="4" id="KW-0479">Metal-binding</keyword>
<evidence type="ECO:0000256" key="8">
    <source>
        <dbReference type="ARBA" id="ARBA00022833"/>
    </source>
</evidence>
<evidence type="ECO:0000256" key="14">
    <source>
        <dbReference type="ARBA" id="ARBA00044632"/>
    </source>
</evidence>
<evidence type="ECO:0000256" key="5">
    <source>
        <dbReference type="ARBA" id="ARBA00022763"/>
    </source>
</evidence>
<dbReference type="PANTHER" id="PTHR22993">
    <property type="entry name" value="FORMAMIDOPYRIMIDINE-DNA GLYCOSYLASE"/>
    <property type="match status" value="1"/>
</dbReference>
<keyword evidence="9" id="KW-0238">DNA-binding</keyword>
<dbReference type="STRING" id="679197.HMPREF9336_02938"/>
<evidence type="ECO:0000256" key="2">
    <source>
        <dbReference type="ARBA" id="ARBA00001947"/>
    </source>
</evidence>
<keyword evidence="11" id="KW-0456">Lyase</keyword>
<dbReference type="SUPFAM" id="SSF46946">
    <property type="entry name" value="S13-like H2TH domain"/>
    <property type="match status" value="1"/>
</dbReference>
<dbReference type="Pfam" id="PF06831">
    <property type="entry name" value="H2TH"/>
    <property type="match status" value="1"/>
</dbReference>
<dbReference type="InterPro" id="IPR012319">
    <property type="entry name" value="FPG_cat"/>
</dbReference>
<dbReference type="SUPFAM" id="SSF81624">
    <property type="entry name" value="N-terminal domain of MutM-like DNA repair proteins"/>
    <property type="match status" value="1"/>
</dbReference>
<dbReference type="SMART" id="SM00898">
    <property type="entry name" value="Fapy_DNA_glyco"/>
    <property type="match status" value="1"/>
</dbReference>
<dbReference type="InterPro" id="IPR015887">
    <property type="entry name" value="DNA_glyclase_Znf_dom_DNA_BS"/>
</dbReference>
<dbReference type="GO" id="GO:0006284">
    <property type="term" value="P:base-excision repair"/>
    <property type="evidence" value="ECO:0007669"/>
    <property type="project" value="InterPro"/>
</dbReference>
<evidence type="ECO:0000256" key="9">
    <source>
        <dbReference type="ARBA" id="ARBA00023125"/>
    </source>
</evidence>
<evidence type="ECO:0000256" key="11">
    <source>
        <dbReference type="ARBA" id="ARBA00023239"/>
    </source>
</evidence>
<evidence type="ECO:0000256" key="10">
    <source>
        <dbReference type="ARBA" id="ARBA00023204"/>
    </source>
</evidence>